<evidence type="ECO:0000313" key="3">
    <source>
        <dbReference type="EMBL" id="MBC3536706.1"/>
    </source>
</evidence>
<dbReference type="Proteomes" id="UP000606870">
    <property type="component" value="Unassembled WGS sequence"/>
</dbReference>
<feature type="region of interest" description="Disordered" evidence="1">
    <location>
        <begin position="314"/>
        <end position="337"/>
    </location>
</feature>
<evidence type="ECO:0000313" key="4">
    <source>
        <dbReference type="Proteomes" id="UP000606870"/>
    </source>
</evidence>
<organism evidence="3 4">
    <name type="scientific">Megasphaera hominis</name>
    <dbReference type="NCBI Taxonomy" id="159836"/>
    <lineage>
        <taxon>Bacteria</taxon>
        <taxon>Bacillati</taxon>
        <taxon>Bacillota</taxon>
        <taxon>Negativicutes</taxon>
        <taxon>Veillonellales</taxon>
        <taxon>Veillonellaceae</taxon>
        <taxon>Megasphaera</taxon>
    </lineage>
</organism>
<sequence>MKENTRCERRNSMHMWQKENRKYGFVHKGLVLIAALAGVVVLGGCGTIKADLTFHDDGTITSSTSFSVNDSVRNLYPQIMNELKKMEDEERANGNEIKKIHNGFSETAVHSDIQSLVDNGGEIYRDNGPGSVRYRKGVLYDMYSLHLGLQGKESSMPGMNDLYGMDALYGAMLQSTYESAKFDYRITLPQSADATNAKNVSADQRTYTWDLKPALFGQQDVKVNIDFRIYHKNVLYAFAGIGAILLICALVCFIYGIMNKTDAVRKKQLFIVAGVLLAIVLCGGGYIKYMLDNPPVLTAADNIIKTGTSTAVNTDTQAGTDKKDGTDQTAQTASKPAVPLSPAEKTLQAYYKNITQKNYRTAYDMMTPELQQQIGAYEDYAAGYKTTISSEVSNMKVISSSATSAKLEFTLTARDTDNGGVKVQYFAGQATLSNVNGVWKISDTSVSKTGEARE</sequence>
<accession>A0ABR6VKH2</accession>
<keyword evidence="2" id="KW-0472">Membrane</keyword>
<comment type="caution">
    <text evidence="3">The sequence shown here is derived from an EMBL/GenBank/DDBJ whole genome shotgun (WGS) entry which is preliminary data.</text>
</comment>
<reference evidence="3 4" key="1">
    <citation type="submission" date="2020-08" db="EMBL/GenBank/DDBJ databases">
        <authorList>
            <person name="Liu C."/>
            <person name="Sun Q."/>
        </authorList>
    </citation>
    <scope>NUCLEOTIDE SEQUENCE [LARGE SCALE GENOMIC DNA]</scope>
    <source>
        <strain evidence="3 4">NSJ-59</strain>
    </source>
</reference>
<keyword evidence="2" id="KW-0812">Transmembrane</keyword>
<dbReference type="EMBL" id="JACOGK010000013">
    <property type="protein sequence ID" value="MBC3536706.1"/>
    <property type="molecule type" value="Genomic_DNA"/>
</dbReference>
<gene>
    <name evidence="3" type="ORF">H8J70_05525</name>
</gene>
<evidence type="ECO:0000256" key="1">
    <source>
        <dbReference type="SAM" id="MobiDB-lite"/>
    </source>
</evidence>
<dbReference type="RefSeq" id="WP_186502863.1">
    <property type="nucleotide sequence ID" value="NZ_JACOGK010000013.1"/>
</dbReference>
<keyword evidence="4" id="KW-1185">Reference proteome</keyword>
<proteinExistence type="predicted"/>
<feature type="transmembrane region" description="Helical" evidence="2">
    <location>
        <begin position="234"/>
        <end position="257"/>
    </location>
</feature>
<protein>
    <submittedName>
        <fullName evidence="3">Uncharacterized protein</fullName>
    </submittedName>
</protein>
<name>A0ABR6VKH2_9FIRM</name>
<evidence type="ECO:0000256" key="2">
    <source>
        <dbReference type="SAM" id="Phobius"/>
    </source>
</evidence>
<feature type="transmembrane region" description="Helical" evidence="2">
    <location>
        <begin position="269"/>
        <end position="287"/>
    </location>
</feature>
<keyword evidence="2" id="KW-1133">Transmembrane helix</keyword>